<accession>A0ACC0F5R1</accession>
<reference evidence="1 2" key="1">
    <citation type="journal article" date="2022" name="Plant J.">
        <title>Chromosome-level genome of Camellia lanceoleosa provides a valuable resource for understanding genome evolution and self-incompatibility.</title>
        <authorList>
            <person name="Gong W."/>
            <person name="Xiao S."/>
            <person name="Wang L."/>
            <person name="Liao Z."/>
            <person name="Chang Y."/>
            <person name="Mo W."/>
            <person name="Hu G."/>
            <person name="Li W."/>
            <person name="Zhao G."/>
            <person name="Zhu H."/>
            <person name="Hu X."/>
            <person name="Ji K."/>
            <person name="Xiang X."/>
            <person name="Song Q."/>
            <person name="Yuan D."/>
            <person name="Jin S."/>
            <person name="Zhang L."/>
        </authorList>
    </citation>
    <scope>NUCLEOTIDE SEQUENCE [LARGE SCALE GENOMIC DNA]</scope>
    <source>
        <strain evidence="1">SQ_2022a</strain>
    </source>
</reference>
<gene>
    <name evidence="1" type="ORF">LOK49_LG15G01614</name>
</gene>
<name>A0ACC0F5R1_9ERIC</name>
<sequence length="185" mass="21050">MEDKSQIQSKNTNTNENEKTNGTENDDEPDFLHVVVPNSSSDSQNDGEDEDEVAQKEDSTKIKSTNETAASSHCFPIHRISRIIKSEDPDIRIAQESVFLINKASPQLLVSEGDLIFFRLRIPYQSCHQPRHDKDETWNGYSTLALPKLPGLDTVGWLLRHMKWVHKDVVLSLEYDREVESTGDV</sequence>
<protein>
    <submittedName>
        <fullName evidence="1">Uncharacterized protein</fullName>
    </submittedName>
</protein>
<dbReference type="EMBL" id="CM045768">
    <property type="protein sequence ID" value="KAI7983979.1"/>
    <property type="molecule type" value="Genomic_DNA"/>
</dbReference>
<dbReference type="Proteomes" id="UP001060215">
    <property type="component" value="Chromosome 11"/>
</dbReference>
<evidence type="ECO:0000313" key="2">
    <source>
        <dbReference type="Proteomes" id="UP001060215"/>
    </source>
</evidence>
<keyword evidence="2" id="KW-1185">Reference proteome</keyword>
<organism evidence="1 2">
    <name type="scientific">Camellia lanceoleosa</name>
    <dbReference type="NCBI Taxonomy" id="1840588"/>
    <lineage>
        <taxon>Eukaryota</taxon>
        <taxon>Viridiplantae</taxon>
        <taxon>Streptophyta</taxon>
        <taxon>Embryophyta</taxon>
        <taxon>Tracheophyta</taxon>
        <taxon>Spermatophyta</taxon>
        <taxon>Magnoliopsida</taxon>
        <taxon>eudicotyledons</taxon>
        <taxon>Gunneridae</taxon>
        <taxon>Pentapetalae</taxon>
        <taxon>asterids</taxon>
        <taxon>Ericales</taxon>
        <taxon>Theaceae</taxon>
        <taxon>Camellia</taxon>
    </lineage>
</organism>
<evidence type="ECO:0000313" key="1">
    <source>
        <dbReference type="EMBL" id="KAI7983979.1"/>
    </source>
</evidence>
<proteinExistence type="predicted"/>
<comment type="caution">
    <text evidence="1">The sequence shown here is derived from an EMBL/GenBank/DDBJ whole genome shotgun (WGS) entry which is preliminary data.</text>
</comment>